<dbReference type="AlphaFoldDB" id="A0A135TFJ7"/>
<proteinExistence type="predicted"/>
<feature type="non-terminal residue" evidence="2">
    <location>
        <position position="42"/>
    </location>
</feature>
<evidence type="ECO:0000313" key="3">
    <source>
        <dbReference type="Proteomes" id="UP000070054"/>
    </source>
</evidence>
<reference evidence="2 3" key="1">
    <citation type="submission" date="2014-02" db="EMBL/GenBank/DDBJ databases">
        <title>The genome sequence of Colletotrichum nymphaeae SA-01.</title>
        <authorList>
            <person name="Baroncelli R."/>
            <person name="Thon M.R."/>
        </authorList>
    </citation>
    <scope>NUCLEOTIDE SEQUENCE [LARGE SCALE GENOMIC DNA]</scope>
    <source>
        <strain evidence="2 3">SA-01</strain>
    </source>
</reference>
<sequence>MSANSIPISGLAELEKHLDDLVTSPDTPLDPKLLDDVELQLN</sequence>
<dbReference type="EMBL" id="JEMN01001135">
    <property type="protein sequence ID" value="KXH46945.1"/>
    <property type="molecule type" value="Genomic_DNA"/>
</dbReference>
<name>A0A135TFJ7_9PEZI</name>
<keyword evidence="3" id="KW-1185">Reference proteome</keyword>
<gene>
    <name evidence="2" type="ORF">CNYM01_00791</name>
</gene>
<dbReference type="Proteomes" id="UP000070054">
    <property type="component" value="Unassembled WGS sequence"/>
</dbReference>
<feature type="region of interest" description="Disordered" evidence="1">
    <location>
        <begin position="21"/>
        <end position="42"/>
    </location>
</feature>
<comment type="caution">
    <text evidence="2">The sequence shown here is derived from an EMBL/GenBank/DDBJ whole genome shotgun (WGS) entry which is preliminary data.</text>
</comment>
<protein>
    <submittedName>
        <fullName evidence="2">Uncharacterized protein</fullName>
    </submittedName>
</protein>
<organism evidence="2 3">
    <name type="scientific">Colletotrichum nymphaeae SA-01</name>
    <dbReference type="NCBI Taxonomy" id="1460502"/>
    <lineage>
        <taxon>Eukaryota</taxon>
        <taxon>Fungi</taxon>
        <taxon>Dikarya</taxon>
        <taxon>Ascomycota</taxon>
        <taxon>Pezizomycotina</taxon>
        <taxon>Sordariomycetes</taxon>
        <taxon>Hypocreomycetidae</taxon>
        <taxon>Glomerellales</taxon>
        <taxon>Glomerellaceae</taxon>
        <taxon>Colletotrichum</taxon>
        <taxon>Colletotrichum acutatum species complex</taxon>
    </lineage>
</organism>
<evidence type="ECO:0000256" key="1">
    <source>
        <dbReference type="SAM" id="MobiDB-lite"/>
    </source>
</evidence>
<evidence type="ECO:0000313" key="2">
    <source>
        <dbReference type="EMBL" id="KXH46945.1"/>
    </source>
</evidence>
<accession>A0A135TFJ7</accession>